<dbReference type="InterPro" id="IPR011701">
    <property type="entry name" value="MFS"/>
</dbReference>
<dbReference type="Proteomes" id="UP001557485">
    <property type="component" value="Unassembled WGS sequence"/>
</dbReference>
<sequence length="457" mass="49527">MAEVSPVVNSPADITNRPYPNHIYACYVIFVLFVVTVFSQLDRQLPTLLVEPIRREFAISDTAFSFLQGYAFALVYTFAGLPLGRMVDQRSRRLLIFWGLLFWSLMTVFAGFAQNYSSLFIARMGVGIGEAVLAPAAYSIIADYFAPERRGRALGIYYISIAIGSGASLLLGGYLLKLIPSEGMALPVIGHLLAWRWVFIFAGLPGLLLSLLMFTIREPERRELAQRLNVPVSELLAFLSSERATFGRLLFYPSILAIIGYGSLAWAPSVFTRRFNLDISHSGMLLGGLIAGAGIIGGLISGHLSDYWRAKGVQAARFRVALVGQMLLLPCVSTWSLMPTSSMALGVLFFAVLGLSIAQTAAPAAIQEVTPNAMRGQVIAIYLLLGGLLGIGLGPTLVALTSDLVFAGKALHLAVSVTALPVSLLGLWLCWSGQSRYALTRARIWAEACMLAPTVKL</sequence>
<feature type="transmembrane region" description="Helical" evidence="6">
    <location>
        <begin position="120"/>
        <end position="141"/>
    </location>
</feature>
<evidence type="ECO:0000256" key="3">
    <source>
        <dbReference type="ARBA" id="ARBA00022692"/>
    </source>
</evidence>
<dbReference type="EMBL" id="JBFRYA010000009">
    <property type="protein sequence ID" value="MEX1669607.1"/>
    <property type="molecule type" value="Genomic_DNA"/>
</dbReference>
<dbReference type="InterPro" id="IPR036259">
    <property type="entry name" value="MFS_trans_sf"/>
</dbReference>
<dbReference type="SUPFAM" id="SSF103473">
    <property type="entry name" value="MFS general substrate transporter"/>
    <property type="match status" value="1"/>
</dbReference>
<feature type="transmembrane region" description="Helical" evidence="6">
    <location>
        <begin position="249"/>
        <end position="267"/>
    </location>
</feature>
<feature type="transmembrane region" description="Helical" evidence="6">
    <location>
        <begin position="344"/>
        <end position="366"/>
    </location>
</feature>
<evidence type="ECO:0000256" key="2">
    <source>
        <dbReference type="ARBA" id="ARBA00022448"/>
    </source>
</evidence>
<dbReference type="PANTHER" id="PTHR23505:SF79">
    <property type="entry name" value="PROTEIN SPINSTER"/>
    <property type="match status" value="1"/>
</dbReference>
<evidence type="ECO:0000313" key="8">
    <source>
        <dbReference type="EMBL" id="MEX1669607.1"/>
    </source>
</evidence>
<keyword evidence="4 6" id="KW-1133">Transmembrane helix</keyword>
<feature type="transmembrane region" description="Helical" evidence="6">
    <location>
        <begin position="62"/>
        <end position="83"/>
    </location>
</feature>
<feature type="transmembrane region" description="Helical" evidence="6">
    <location>
        <begin position="195"/>
        <end position="216"/>
    </location>
</feature>
<gene>
    <name evidence="8" type="ORF">AB4876_11860</name>
</gene>
<dbReference type="InterPro" id="IPR044770">
    <property type="entry name" value="MFS_spinster-like"/>
</dbReference>
<dbReference type="RefSeq" id="WP_368381875.1">
    <property type="nucleotide sequence ID" value="NZ_JBFRYA010000009.1"/>
</dbReference>
<organism evidence="8 9">
    <name type="scientific">Zhongshania guokunii</name>
    <dbReference type="NCBI Taxonomy" id="641783"/>
    <lineage>
        <taxon>Bacteria</taxon>
        <taxon>Pseudomonadati</taxon>
        <taxon>Pseudomonadota</taxon>
        <taxon>Gammaproteobacteria</taxon>
        <taxon>Cellvibrionales</taxon>
        <taxon>Spongiibacteraceae</taxon>
        <taxon>Zhongshania</taxon>
    </lineage>
</organism>
<feature type="transmembrane region" description="Helical" evidence="6">
    <location>
        <begin position="153"/>
        <end position="175"/>
    </location>
</feature>
<feature type="transmembrane region" description="Helical" evidence="6">
    <location>
        <begin position="279"/>
        <end position="300"/>
    </location>
</feature>
<evidence type="ECO:0000256" key="5">
    <source>
        <dbReference type="ARBA" id="ARBA00023136"/>
    </source>
</evidence>
<accession>A0ABV3U6L9</accession>
<keyword evidence="5 6" id="KW-0472">Membrane</keyword>
<dbReference type="PANTHER" id="PTHR23505">
    <property type="entry name" value="SPINSTER"/>
    <property type="match status" value="1"/>
</dbReference>
<dbReference type="Pfam" id="PF07690">
    <property type="entry name" value="MFS_1"/>
    <property type="match status" value="1"/>
</dbReference>
<dbReference type="Gene3D" id="1.20.1250.20">
    <property type="entry name" value="MFS general substrate transporter like domains"/>
    <property type="match status" value="1"/>
</dbReference>
<comment type="caution">
    <text evidence="8">The sequence shown here is derived from an EMBL/GenBank/DDBJ whole genome shotgun (WGS) entry which is preliminary data.</text>
</comment>
<proteinExistence type="predicted"/>
<keyword evidence="9" id="KW-1185">Reference proteome</keyword>
<evidence type="ECO:0000256" key="1">
    <source>
        <dbReference type="ARBA" id="ARBA00004141"/>
    </source>
</evidence>
<keyword evidence="2" id="KW-0813">Transport</keyword>
<evidence type="ECO:0000259" key="7">
    <source>
        <dbReference type="PROSITE" id="PS50850"/>
    </source>
</evidence>
<evidence type="ECO:0000256" key="4">
    <source>
        <dbReference type="ARBA" id="ARBA00022989"/>
    </source>
</evidence>
<comment type="subcellular location">
    <subcellularLocation>
        <location evidence="1">Membrane</location>
        <topology evidence="1">Multi-pass membrane protein</topology>
    </subcellularLocation>
</comment>
<feature type="transmembrane region" description="Helical" evidence="6">
    <location>
        <begin position="378"/>
        <end position="398"/>
    </location>
</feature>
<feature type="transmembrane region" description="Helical" evidence="6">
    <location>
        <begin position="320"/>
        <end position="338"/>
    </location>
</feature>
<dbReference type="InterPro" id="IPR020846">
    <property type="entry name" value="MFS_dom"/>
</dbReference>
<name>A0ABV3U6L9_9GAMM</name>
<keyword evidence="3 6" id="KW-0812">Transmembrane</keyword>
<feature type="transmembrane region" description="Helical" evidence="6">
    <location>
        <begin position="24"/>
        <end position="42"/>
    </location>
</feature>
<feature type="domain" description="Major facilitator superfamily (MFS) profile" evidence="7">
    <location>
        <begin position="28"/>
        <end position="434"/>
    </location>
</feature>
<dbReference type="PROSITE" id="PS50850">
    <property type="entry name" value="MFS"/>
    <property type="match status" value="1"/>
</dbReference>
<reference evidence="8 9" key="1">
    <citation type="journal article" date="2011" name="Int. J. Syst. Evol. Microbiol.">
        <title>Zhongshania antarctica gen. nov., sp. nov. and Zhongshania guokunii sp. nov., gammaproteobacteria respectively isolated from coastal attached (fast) ice and surface seawater of the Antarctic.</title>
        <authorList>
            <person name="Li H.J."/>
            <person name="Zhang X.Y."/>
            <person name="Chen C.X."/>
            <person name="Zhang Y.J."/>
            <person name="Gao Z.M."/>
            <person name="Yu Y."/>
            <person name="Chen X.L."/>
            <person name="Chen B."/>
            <person name="Zhang Y.Z."/>
        </authorList>
    </citation>
    <scope>NUCLEOTIDE SEQUENCE [LARGE SCALE GENOMIC DNA]</scope>
    <source>
        <strain evidence="8 9">ZS6-22T</strain>
    </source>
</reference>
<evidence type="ECO:0000256" key="6">
    <source>
        <dbReference type="SAM" id="Phobius"/>
    </source>
</evidence>
<feature type="transmembrane region" description="Helical" evidence="6">
    <location>
        <begin position="95"/>
        <end position="114"/>
    </location>
</feature>
<feature type="transmembrane region" description="Helical" evidence="6">
    <location>
        <begin position="410"/>
        <end position="431"/>
    </location>
</feature>
<protein>
    <submittedName>
        <fullName evidence="8">MFS transporter</fullName>
    </submittedName>
</protein>
<evidence type="ECO:0000313" key="9">
    <source>
        <dbReference type="Proteomes" id="UP001557485"/>
    </source>
</evidence>